<keyword evidence="1" id="KW-0547">Nucleotide-binding</keyword>
<feature type="non-terminal residue" evidence="7">
    <location>
        <position position="1"/>
    </location>
</feature>
<keyword evidence="1" id="KW-0067">ATP-binding</keyword>
<dbReference type="InterPro" id="IPR019080">
    <property type="entry name" value="YqaJ_viral_recombinase"/>
</dbReference>
<dbReference type="GO" id="GO:0005524">
    <property type="term" value="F:ATP binding"/>
    <property type="evidence" value="ECO:0007669"/>
    <property type="project" value="UniProtKB-KW"/>
</dbReference>
<dbReference type="InParanoid" id="A0A5N4ASC3"/>
<keyword evidence="1" id="KW-0347">Helicase</keyword>
<dbReference type="Pfam" id="PF05970">
    <property type="entry name" value="PIF1"/>
    <property type="match status" value="1"/>
</dbReference>
<dbReference type="GO" id="GO:0006281">
    <property type="term" value="P:DNA repair"/>
    <property type="evidence" value="ECO:0007669"/>
    <property type="project" value="UniProtKB-KW"/>
</dbReference>
<dbReference type="GO" id="GO:0016887">
    <property type="term" value="F:ATP hydrolysis activity"/>
    <property type="evidence" value="ECO:0007669"/>
    <property type="project" value="RHEA"/>
</dbReference>
<sequence>ATSYEDLRTVNGKLHDTYQEAAKAINLLDDDEEWDKAMDEAELFRMPRELRLLFATILIQVHPSTSSELYLKYKTSLMEDYLQNHSEYMAEQQALRDIQEHLMQFGKSCKDYGLPVPKDGYHILEEVDAVHEQQEADRLVTMMNDNAEQLLAYKTIMDSVNGISENKCFYLSGAGGCGKTFVYKALTSTILGNGGTVKSVAPTGLAATLLKGGKTVHSGFGIPINLDETTTSRFKQGTNSWRELKNTKLIIWDEISMCHAHLLNAVDRSLRFLMNCDDPFGGIVIVVGGDFRQQAPVVPHGTRVQIVEACVKSSPVWKHFKELKLLQNMRLNQGNAVFGEWLLSVGGGVDAAAKHCDFVQLSSDIITDDIVKSVYGENINTLSSDRLASMAILCPKNADTLLINEKVLAMLNGEQKSYYSIDKVAECESEEEEAQYPVEFLHSLTPMGFPPHCLNLKQGCCVTLLRNLNPKHGLCNGTRLIVESLGNNIIECSIFSGHRKGQKVLIPRILIDSSNTDLPFKFSRKQFPLRLAYSITITKSQGQTFERIGVYLPQPVFTHGQLYTAFSRVKSRDGLFVQIVDGNSQGKIYEEDDARKTERRNFSQASLDSALDAIEKGRKIRAVARDFGIHEATLRRHLGIKRKIKDRKSEALGRAPIFSKEQEREIAEQVKSLARLFFGITPTELRQVAYKYAEINHIKHRFNKETAMAGPDWFRSFLKRNSDISLRKPEGTSISRVSAFNKLEVDRFFDNLEQVLTKNKFGPDRIYNVDETGVSTTPKEVGKRLAPTGVKQFGTICSWERGKNITVICAVSATGNFVPPLFIFPRLRMSPHLQKNGPSGSIYTCTKNGWSNEQVFVILQPLDLTFFGPLKNAYSRQCNLFLKRKISNPQEGNTLTHDVAEIFKVAYEQVANVEKGVSGFAAAGIYPLNSEKFSEEDFAPADSFMSEQPLKEIQLHQSPSSKHLPQELSPQPSTSTQSVPLLPSTSKQPVPSATELYFIPEQIPISTLLPVPKAQAKKIEKNVRKKQHSEVLTSTLFKQNLEEKENKRNRKAMAVAGKINATVKTKKKGKVVRKVYKESDSDSEISVDEKEICDDDELDDISNASEYDQCIICGDTGTKNEMWYRCTICVNLLAFITIVHFNKCVNLPKPQGKDDAMQFFQNVMPTSPPIEMEIEKPTTAQCGIGGRRMVDIEFLFQQMKDINDHHPVGVSCHFGHMDFVSEKQKGLASTFIFKCRMCNTTKEIHSEKEEGKELNVNSAAVWAAISTGSGFSQLEQQHAILNIPSLSQRRSKLHDLSKNRMSSRNTLVPIKLRNGLKNRIERLRWGMKKAALFRSKEDRSIEDQIRLLTKDINNCPKHVFGDHTNCESYFCSGSSAGDENLVKEMEACGLMDDILACGNRLVQNAYSLLLNMNNNEAESYKFVGGKRINFSIKNGYTVRCNAAAVSFNCRGTYIPRIYRNMCSASVGYYTNKYLCKEARRRTKVAARKRFFPSCGRKKPAPAGPDQDYGDVDVGMDPEVEAAKLVELFSLFNKSDEEILAIEGATIGQSANPRWTEERINRLTASNFGPVVTRRNEATFDVLAKRMVFSGFRGNEATQWGSEKEPIAKRSFSELYNLFIEECGIFVHQQHQFLAASPDGLIGRDGIVEIKCPKSIAKMTPQDAITNGKLPYMSLKNGVFGLRKTHKYYYFIVWTPHGLLADTDFWTTKMLPKLKRSDN</sequence>
<dbReference type="Pfam" id="PF09588">
    <property type="entry name" value="YqaJ"/>
    <property type="match status" value="1"/>
</dbReference>
<dbReference type="InterPro" id="IPR049163">
    <property type="entry name" value="Pif1-like_2B_dom"/>
</dbReference>
<keyword evidence="1" id="KW-0233">DNA recombination</keyword>
<protein>
    <recommendedName>
        <fullName evidence="1">ATP-dependent DNA helicase</fullName>
        <ecNumber evidence="1">5.6.2.3</ecNumber>
    </recommendedName>
</protein>
<organism evidence="7 8">
    <name type="scientific">Photinus pyralis</name>
    <name type="common">Common eastern firefly</name>
    <name type="synonym">Lampyris pyralis</name>
    <dbReference type="NCBI Taxonomy" id="7054"/>
    <lineage>
        <taxon>Eukaryota</taxon>
        <taxon>Metazoa</taxon>
        <taxon>Ecdysozoa</taxon>
        <taxon>Arthropoda</taxon>
        <taxon>Hexapoda</taxon>
        <taxon>Insecta</taxon>
        <taxon>Pterygota</taxon>
        <taxon>Neoptera</taxon>
        <taxon>Endopterygota</taxon>
        <taxon>Coleoptera</taxon>
        <taxon>Polyphaga</taxon>
        <taxon>Elateriformia</taxon>
        <taxon>Elateroidea</taxon>
        <taxon>Lampyridae</taxon>
        <taxon>Lampyrinae</taxon>
        <taxon>Photinus</taxon>
    </lineage>
</organism>
<dbReference type="InterPro" id="IPR011335">
    <property type="entry name" value="Restrct_endonuc-II-like"/>
</dbReference>
<evidence type="ECO:0000259" key="4">
    <source>
        <dbReference type="Pfam" id="PF09588"/>
    </source>
</evidence>
<keyword evidence="1" id="KW-0227">DNA damage</keyword>
<feature type="domain" description="Mutator-like transposase" evidence="5">
    <location>
        <begin position="1186"/>
        <end position="1290"/>
    </location>
</feature>
<dbReference type="Gene3D" id="3.90.320.10">
    <property type="match status" value="1"/>
</dbReference>
<proteinExistence type="inferred from homology"/>
<evidence type="ECO:0000256" key="1">
    <source>
        <dbReference type="RuleBase" id="RU363044"/>
    </source>
</evidence>
<dbReference type="Pfam" id="PF20700">
    <property type="entry name" value="Mutator"/>
    <property type="match status" value="1"/>
</dbReference>
<dbReference type="GO" id="GO:0006310">
    <property type="term" value="P:DNA recombination"/>
    <property type="evidence" value="ECO:0007669"/>
    <property type="project" value="UniProtKB-KW"/>
</dbReference>
<comment type="cofactor">
    <cofactor evidence="1">
        <name>Mg(2+)</name>
        <dbReference type="ChEBI" id="CHEBI:18420"/>
    </cofactor>
</comment>
<gene>
    <name evidence="7" type="ORF">PPYR_06005</name>
</gene>
<dbReference type="SUPFAM" id="SSF52980">
    <property type="entry name" value="Restriction endonuclease-like"/>
    <property type="match status" value="1"/>
</dbReference>
<dbReference type="EMBL" id="VVIM01000004">
    <property type="protein sequence ID" value="KAB0800265.1"/>
    <property type="molecule type" value="Genomic_DNA"/>
</dbReference>
<feature type="domain" description="DNA helicase Pif1-like DEAD-box helicase" evidence="3">
    <location>
        <begin position="146"/>
        <end position="348"/>
    </location>
</feature>
<dbReference type="InterPro" id="IPR049012">
    <property type="entry name" value="Mutator_transp_dom"/>
</dbReference>
<dbReference type="GO" id="GO:0043139">
    <property type="term" value="F:5'-3' DNA helicase activity"/>
    <property type="evidence" value="ECO:0007669"/>
    <property type="project" value="UniProtKB-EC"/>
</dbReference>
<dbReference type="EC" id="5.6.2.3" evidence="1"/>
<feature type="compositionally biased region" description="Low complexity" evidence="2">
    <location>
        <begin position="966"/>
        <end position="981"/>
    </location>
</feature>
<keyword evidence="1" id="KW-0378">Hydrolase</keyword>
<evidence type="ECO:0000259" key="3">
    <source>
        <dbReference type="Pfam" id="PF05970"/>
    </source>
</evidence>
<feature type="domain" description="YqaJ viral recombinase" evidence="4">
    <location>
        <begin position="1554"/>
        <end position="1660"/>
    </location>
</feature>
<evidence type="ECO:0000256" key="2">
    <source>
        <dbReference type="SAM" id="MobiDB-lite"/>
    </source>
</evidence>
<dbReference type="PANTHER" id="PTHR10492">
    <property type="match status" value="1"/>
</dbReference>
<dbReference type="Pfam" id="PF21530">
    <property type="entry name" value="Pif1_2B_dom"/>
    <property type="match status" value="1"/>
</dbReference>
<name>A0A5N4ASC3_PHOPY</name>
<dbReference type="InterPro" id="IPR011604">
    <property type="entry name" value="PDDEXK-like_dom_sf"/>
</dbReference>
<comment type="similarity">
    <text evidence="1">Belongs to the helicase family.</text>
</comment>
<evidence type="ECO:0000313" key="8">
    <source>
        <dbReference type="Proteomes" id="UP000327044"/>
    </source>
</evidence>
<feature type="region of interest" description="Disordered" evidence="2">
    <location>
        <begin position="954"/>
        <end position="987"/>
    </location>
</feature>
<evidence type="ECO:0000313" key="7">
    <source>
        <dbReference type="EMBL" id="KAB0800265.1"/>
    </source>
</evidence>
<dbReference type="CDD" id="cd18809">
    <property type="entry name" value="SF1_C_RecD"/>
    <property type="match status" value="1"/>
</dbReference>
<dbReference type="FunFam" id="3.40.50.300:FF:002884">
    <property type="entry name" value="ATP-dependent DNA helicase"/>
    <property type="match status" value="1"/>
</dbReference>
<dbReference type="GO" id="GO:0000723">
    <property type="term" value="P:telomere maintenance"/>
    <property type="evidence" value="ECO:0007669"/>
    <property type="project" value="InterPro"/>
</dbReference>
<dbReference type="Proteomes" id="UP000327044">
    <property type="component" value="Unassembled WGS sequence"/>
</dbReference>
<comment type="catalytic activity">
    <reaction evidence="1">
        <text>ATP + H2O = ADP + phosphate + H(+)</text>
        <dbReference type="Rhea" id="RHEA:13065"/>
        <dbReference type="ChEBI" id="CHEBI:15377"/>
        <dbReference type="ChEBI" id="CHEBI:15378"/>
        <dbReference type="ChEBI" id="CHEBI:30616"/>
        <dbReference type="ChEBI" id="CHEBI:43474"/>
        <dbReference type="ChEBI" id="CHEBI:456216"/>
        <dbReference type="EC" id="5.6.2.3"/>
    </reaction>
</comment>
<keyword evidence="8" id="KW-1185">Reference proteome</keyword>
<evidence type="ECO:0000259" key="5">
    <source>
        <dbReference type="Pfam" id="PF20700"/>
    </source>
</evidence>
<dbReference type="SUPFAM" id="SSF52540">
    <property type="entry name" value="P-loop containing nucleoside triphosphate hydrolases"/>
    <property type="match status" value="2"/>
</dbReference>
<dbReference type="Gene3D" id="3.40.50.300">
    <property type="entry name" value="P-loop containing nucleotide triphosphate hydrolases"/>
    <property type="match status" value="2"/>
</dbReference>
<dbReference type="InterPro" id="IPR027417">
    <property type="entry name" value="P-loop_NTPase"/>
</dbReference>
<evidence type="ECO:0000259" key="6">
    <source>
        <dbReference type="Pfam" id="PF21530"/>
    </source>
</evidence>
<feature type="domain" description="DNA helicase Pif1-like 2B" evidence="6">
    <location>
        <begin position="439"/>
        <end position="484"/>
    </location>
</feature>
<dbReference type="CDD" id="cd22343">
    <property type="entry name" value="PDDEXK_lambda_exonuclease-like"/>
    <property type="match status" value="1"/>
</dbReference>
<dbReference type="PANTHER" id="PTHR10492:SF57">
    <property type="entry name" value="ATP-DEPENDENT DNA HELICASE"/>
    <property type="match status" value="1"/>
</dbReference>
<accession>A0A5N4ASC3</accession>
<keyword evidence="1" id="KW-0234">DNA repair</keyword>
<reference evidence="7 8" key="1">
    <citation type="journal article" date="2018" name="Elife">
        <title>Firefly genomes illuminate parallel origins of bioluminescence in beetles.</title>
        <authorList>
            <person name="Fallon T.R."/>
            <person name="Lower S.E."/>
            <person name="Chang C.H."/>
            <person name="Bessho-Uehara M."/>
            <person name="Martin G.J."/>
            <person name="Bewick A.J."/>
            <person name="Behringer M."/>
            <person name="Debat H.J."/>
            <person name="Wong I."/>
            <person name="Day J.C."/>
            <person name="Suvorov A."/>
            <person name="Silva C.J."/>
            <person name="Stanger-Hall K.F."/>
            <person name="Hall D.W."/>
            <person name="Schmitz R.J."/>
            <person name="Nelson D.R."/>
            <person name="Lewis S.M."/>
            <person name="Shigenobu S."/>
            <person name="Bybee S.M."/>
            <person name="Larracuente A.M."/>
            <person name="Oba Y."/>
            <person name="Weng J.K."/>
        </authorList>
    </citation>
    <scope>NUCLEOTIDE SEQUENCE [LARGE SCALE GENOMIC DNA]</scope>
    <source>
        <strain evidence="7">1611_PpyrPB1</strain>
        <tissue evidence="7">Whole body</tissue>
    </source>
</reference>
<comment type="caution">
    <text evidence="7">The sequence shown here is derived from an EMBL/GenBank/DDBJ whole genome shotgun (WGS) entry which is preliminary data.</text>
</comment>
<dbReference type="InterPro" id="IPR010285">
    <property type="entry name" value="DNA_helicase_pif1-like_DEAD"/>
</dbReference>